<dbReference type="Proteomes" id="UP001617669">
    <property type="component" value="Unassembled WGS sequence"/>
</dbReference>
<dbReference type="PANTHER" id="PTHR33540">
    <property type="entry name" value="TRNA THREONYLCARBAMOYLADENOSINE BIOSYNTHESIS PROTEIN TSAE"/>
    <property type="match status" value="1"/>
</dbReference>
<dbReference type="Pfam" id="PF02367">
    <property type="entry name" value="TsaE"/>
    <property type="match status" value="1"/>
</dbReference>
<proteinExistence type="inferred from homology"/>
<keyword evidence="12" id="KW-1185">Reference proteome</keyword>
<dbReference type="RefSeq" id="WP_400879117.1">
    <property type="nucleotide sequence ID" value="NZ_JBIWXY010000001.1"/>
</dbReference>
<dbReference type="SUPFAM" id="SSF52540">
    <property type="entry name" value="P-loop containing nucleoside triphosphate hydrolases"/>
    <property type="match status" value="1"/>
</dbReference>
<evidence type="ECO:0000256" key="10">
    <source>
        <dbReference type="ARBA" id="ARBA00032441"/>
    </source>
</evidence>
<name>A0ABW8GMM6_9PROT</name>
<evidence type="ECO:0000256" key="3">
    <source>
        <dbReference type="ARBA" id="ARBA00019010"/>
    </source>
</evidence>
<dbReference type="PANTHER" id="PTHR33540:SF2">
    <property type="entry name" value="TRNA THREONYLCARBAMOYLADENOSINE BIOSYNTHESIS PROTEIN TSAE"/>
    <property type="match status" value="1"/>
</dbReference>
<evidence type="ECO:0000256" key="6">
    <source>
        <dbReference type="ARBA" id="ARBA00022723"/>
    </source>
</evidence>
<keyword evidence="7" id="KW-0547">Nucleotide-binding</keyword>
<evidence type="ECO:0000256" key="4">
    <source>
        <dbReference type="ARBA" id="ARBA00022490"/>
    </source>
</evidence>
<reference evidence="11 12" key="1">
    <citation type="submission" date="2024-11" db="EMBL/GenBank/DDBJ databases">
        <authorList>
            <person name="Kaparullina E.N."/>
            <person name="Delegan Y.A."/>
            <person name="Doronina N.V."/>
        </authorList>
    </citation>
    <scope>NUCLEOTIDE SEQUENCE [LARGE SCALE GENOMIC DNA]</scope>
    <source>
        <strain evidence="11 12">7sh_L</strain>
    </source>
</reference>
<evidence type="ECO:0000256" key="5">
    <source>
        <dbReference type="ARBA" id="ARBA00022694"/>
    </source>
</evidence>
<evidence type="ECO:0000256" key="9">
    <source>
        <dbReference type="ARBA" id="ARBA00022842"/>
    </source>
</evidence>
<accession>A0ABW8GMM6</accession>
<evidence type="ECO:0000313" key="12">
    <source>
        <dbReference type="Proteomes" id="UP001617669"/>
    </source>
</evidence>
<dbReference type="Gene3D" id="3.40.50.300">
    <property type="entry name" value="P-loop containing nucleotide triphosphate hydrolases"/>
    <property type="match status" value="1"/>
</dbReference>
<dbReference type="EMBL" id="JBIWXY010000001">
    <property type="protein sequence ID" value="MFJ5445190.1"/>
    <property type="molecule type" value="Genomic_DNA"/>
</dbReference>
<evidence type="ECO:0000313" key="11">
    <source>
        <dbReference type="EMBL" id="MFJ5445190.1"/>
    </source>
</evidence>
<keyword evidence="6" id="KW-0479">Metal-binding</keyword>
<keyword evidence="4" id="KW-0963">Cytoplasm</keyword>
<evidence type="ECO:0000256" key="2">
    <source>
        <dbReference type="ARBA" id="ARBA00007599"/>
    </source>
</evidence>
<evidence type="ECO:0000256" key="7">
    <source>
        <dbReference type="ARBA" id="ARBA00022741"/>
    </source>
</evidence>
<evidence type="ECO:0000256" key="8">
    <source>
        <dbReference type="ARBA" id="ARBA00022840"/>
    </source>
</evidence>
<dbReference type="InterPro" id="IPR027417">
    <property type="entry name" value="P-loop_NTPase"/>
</dbReference>
<protein>
    <recommendedName>
        <fullName evidence="3">tRNA threonylcarbamoyladenosine biosynthesis protein TsaE</fullName>
    </recommendedName>
    <alternativeName>
        <fullName evidence="10">t(6)A37 threonylcarbamoyladenosine biosynthesis protein TsaE</fullName>
    </alternativeName>
</protein>
<comment type="subcellular location">
    <subcellularLocation>
        <location evidence="1">Cytoplasm</location>
    </subcellularLocation>
</comment>
<organism evidence="11 12">
    <name type="scientific">Methylobacillus methanolivorans</name>
    <dbReference type="NCBI Taxonomy" id="1848927"/>
    <lineage>
        <taxon>Bacteria</taxon>
        <taxon>Pseudomonadati</taxon>
        <taxon>Pseudomonadota</taxon>
        <taxon>Betaproteobacteria</taxon>
        <taxon>Nitrosomonadales</taxon>
        <taxon>Methylophilaceae</taxon>
        <taxon>Methylobacillus</taxon>
    </lineage>
</organism>
<comment type="similarity">
    <text evidence="2">Belongs to the TsaE family.</text>
</comment>
<keyword evidence="9" id="KW-0460">Magnesium</keyword>
<gene>
    <name evidence="11" type="primary">tsaE</name>
    <name evidence="11" type="ORF">ACIKP9_03000</name>
</gene>
<comment type="caution">
    <text evidence="11">The sequence shown here is derived from an EMBL/GenBank/DDBJ whole genome shotgun (WGS) entry which is preliminary data.</text>
</comment>
<keyword evidence="5" id="KW-0819">tRNA processing</keyword>
<sequence>MNENFTLALADEAATLAFGGKLAEVLTPGTNIYLHGDLGAGKTTLVRGLLRALGHAGKVKSPTYTLVEPYTVSRLNLYHFDLYRFVDPEEWDAAGFRDYFNPESLCLVEWPEKAQELLPAPDIDIRLQPEGEGRRVIASANTDSGKQCLTKLNLIA</sequence>
<dbReference type="InterPro" id="IPR003442">
    <property type="entry name" value="T6A_TsaE"/>
</dbReference>
<dbReference type="NCBIfam" id="TIGR00150">
    <property type="entry name" value="T6A_YjeE"/>
    <property type="match status" value="1"/>
</dbReference>
<keyword evidence="8" id="KW-0067">ATP-binding</keyword>
<evidence type="ECO:0000256" key="1">
    <source>
        <dbReference type="ARBA" id="ARBA00004496"/>
    </source>
</evidence>